<reference evidence="3 4" key="1">
    <citation type="journal article" date="2009" name="Stand. Genomic Sci.">
        <title>Complete genome sequence of Pirellula staleyi type strain (ATCC 27377).</title>
        <authorList>
            <person name="Clum A."/>
            <person name="Tindall B.J."/>
            <person name="Sikorski J."/>
            <person name="Ivanova N."/>
            <person name="Mavrommatis K."/>
            <person name="Lucas S."/>
            <person name="Glavina del Rio T."/>
            <person name="Nolan M."/>
            <person name="Chen F."/>
            <person name="Tice H."/>
            <person name="Pitluck S."/>
            <person name="Cheng J.F."/>
            <person name="Chertkov O."/>
            <person name="Brettin T."/>
            <person name="Han C."/>
            <person name="Detter J.C."/>
            <person name="Kuske C."/>
            <person name="Bruce D."/>
            <person name="Goodwin L."/>
            <person name="Ovchinikova G."/>
            <person name="Pati A."/>
            <person name="Mikhailova N."/>
            <person name="Chen A."/>
            <person name="Palaniappan K."/>
            <person name="Land M."/>
            <person name="Hauser L."/>
            <person name="Chang Y.J."/>
            <person name="Jeffries C.D."/>
            <person name="Chain P."/>
            <person name="Rohde M."/>
            <person name="Goker M."/>
            <person name="Bristow J."/>
            <person name="Eisen J.A."/>
            <person name="Markowitz V."/>
            <person name="Hugenholtz P."/>
            <person name="Kyrpides N.C."/>
            <person name="Klenk H.P."/>
            <person name="Lapidus A."/>
        </authorList>
    </citation>
    <scope>NUCLEOTIDE SEQUENCE [LARGE SCALE GENOMIC DNA]</scope>
    <source>
        <strain evidence="4">ATCC 27377 / DSM 6068 / ICPB 4128</strain>
    </source>
</reference>
<dbReference type="PANTHER" id="PTHR12558">
    <property type="entry name" value="CELL DIVISION CYCLE 16,23,27"/>
    <property type="match status" value="1"/>
</dbReference>
<dbReference type="SMART" id="SM00028">
    <property type="entry name" value="TPR"/>
    <property type="match status" value="8"/>
</dbReference>
<dbReference type="Gene3D" id="1.25.40.10">
    <property type="entry name" value="Tetratricopeptide repeat domain"/>
    <property type="match status" value="3"/>
</dbReference>
<dbReference type="Proteomes" id="UP000001887">
    <property type="component" value="Chromosome"/>
</dbReference>
<evidence type="ECO:0000256" key="2">
    <source>
        <dbReference type="SAM" id="SignalP"/>
    </source>
</evidence>
<dbReference type="Pfam" id="PF13432">
    <property type="entry name" value="TPR_16"/>
    <property type="match status" value="1"/>
</dbReference>
<keyword evidence="4" id="KW-1185">Reference proteome</keyword>
<dbReference type="PANTHER" id="PTHR12558:SF13">
    <property type="entry name" value="CELL DIVISION CYCLE PROTEIN 27 HOMOLOG"/>
    <property type="match status" value="1"/>
</dbReference>
<protein>
    <submittedName>
        <fullName evidence="3">Tetratricopeptide domain protein</fullName>
    </submittedName>
</protein>
<dbReference type="PROSITE" id="PS50005">
    <property type="entry name" value="TPR"/>
    <property type="match status" value="1"/>
</dbReference>
<dbReference type="SUPFAM" id="SSF48452">
    <property type="entry name" value="TPR-like"/>
    <property type="match status" value="2"/>
</dbReference>
<feature type="signal peptide" evidence="2">
    <location>
        <begin position="1"/>
        <end position="33"/>
    </location>
</feature>
<dbReference type="STRING" id="530564.Psta_2794"/>
<keyword evidence="1" id="KW-0802">TPR repeat</keyword>
<evidence type="ECO:0000313" key="3">
    <source>
        <dbReference type="EMBL" id="ADB17460.1"/>
    </source>
</evidence>
<gene>
    <name evidence="3" type="ordered locus">Psta_2794</name>
</gene>
<dbReference type="AlphaFoldDB" id="D2R7N4"/>
<feature type="repeat" description="TPR" evidence="1">
    <location>
        <begin position="701"/>
        <end position="734"/>
    </location>
</feature>
<evidence type="ECO:0000256" key="1">
    <source>
        <dbReference type="PROSITE-ProRule" id="PRU00339"/>
    </source>
</evidence>
<organism evidence="3 4">
    <name type="scientific">Pirellula staleyi (strain ATCC 27377 / DSM 6068 / ICPB 4128)</name>
    <name type="common">Pirella staleyi</name>
    <dbReference type="NCBI Taxonomy" id="530564"/>
    <lineage>
        <taxon>Bacteria</taxon>
        <taxon>Pseudomonadati</taxon>
        <taxon>Planctomycetota</taxon>
        <taxon>Planctomycetia</taxon>
        <taxon>Pirellulales</taxon>
        <taxon>Pirellulaceae</taxon>
        <taxon>Pirellula</taxon>
    </lineage>
</organism>
<feature type="chain" id="PRO_5003034736" evidence="2">
    <location>
        <begin position="34"/>
        <end position="789"/>
    </location>
</feature>
<dbReference type="HOGENOM" id="CLU_355582_0_0_0"/>
<sequence length="789" mass="86870" precursor="true">MSRPMNFGIRTLLFALASALLCIAFPLSPAHLAAQEPAEEAEAGSPARGSLVEDRAARKLLEAGDARLDAEETDKAVEIWKSVIERYPRSKHRFEASLRLGNFYLDRERAYDRARPYFESVAAEENRDEAQRAEATLKLGICYYHARNYGKCFQIMRDVIEDYPVSPQVNEAYYYIGLGHFQLGHYSRAISALEKVGTTLSSDTEAGEKLEAGKRLFLKIEDADLAVLEPDQPIKVLCKTTSGDEETADCFPVGRNVRLVLGSIGSRLGSPVPGNGTLEVRGGDRVNVTYVDEHTADKKLKVPVLKDVLVVGTANAAITDGAYAETVNGVVLGKSVNIRLSDADRDTSPQSDTLKVLVEVYRRKTEVEIEEELVKLAQTQPAVPAEKPADDLPEDAAALEVPKLKLIDSLEITLNEVIPAVVVSERPTVSSSTDPAAPAQPTVDQKTDSAIHSGLFHGSVPLLKAEQVVAGNDTLEAAPQDIVRITYLDESHSRDGIRQVQAEAACLEGSIGGVRVTKTEISDQELKIQTQLKTADALTQIGNRYKEFGLKDKATEKYNQALTMCDEIAIDARKLGGSLLEQTYVQLWNIYFAMDKLDLAAAMCQRLQTEFPESGFVDDALLQLAEVARTQGELQRAIGIFSRLVSMQTSTLRGEAQFGVALCYDDMSAKAEPAAAAQLQDRAFQEYKKVYDEFPDSGRVGEAVAKMANYYYIQKDYARAVDTFETVLASQPDAKFLDVILFNYGRCLYRMERKAEARQRFDQLISEFPESPLAADAKKISDALVKSGF</sequence>
<evidence type="ECO:0000313" key="4">
    <source>
        <dbReference type="Proteomes" id="UP000001887"/>
    </source>
</evidence>
<dbReference type="InterPro" id="IPR011990">
    <property type="entry name" value="TPR-like_helical_dom_sf"/>
</dbReference>
<dbReference type="InterPro" id="IPR019734">
    <property type="entry name" value="TPR_rpt"/>
</dbReference>
<dbReference type="Pfam" id="PF13174">
    <property type="entry name" value="TPR_6"/>
    <property type="match status" value="2"/>
</dbReference>
<dbReference type="eggNOG" id="COG0457">
    <property type="taxonomic scope" value="Bacteria"/>
</dbReference>
<dbReference type="EMBL" id="CP001848">
    <property type="protein sequence ID" value="ADB17460.1"/>
    <property type="molecule type" value="Genomic_DNA"/>
</dbReference>
<name>D2R7N4_PIRSD</name>
<proteinExistence type="predicted"/>
<keyword evidence="2" id="KW-0732">Signal</keyword>
<dbReference type="Pfam" id="PF14559">
    <property type="entry name" value="TPR_19"/>
    <property type="match status" value="1"/>
</dbReference>
<accession>D2R7N4</accession>
<dbReference type="KEGG" id="psl:Psta_2794"/>